<dbReference type="Gene3D" id="3.10.28.10">
    <property type="entry name" value="Homing endonucleases"/>
    <property type="match status" value="1"/>
</dbReference>
<comment type="caution">
    <text evidence="2">The sequence shown here is derived from an EMBL/GenBank/DDBJ whole genome shotgun (WGS) entry which is preliminary data.</text>
</comment>
<dbReference type="AlphaFoldDB" id="A0A0F9LPX0"/>
<evidence type="ECO:0008006" key="3">
    <source>
        <dbReference type="Google" id="ProtNLM"/>
    </source>
</evidence>
<proteinExistence type="predicted"/>
<gene>
    <name evidence="2" type="ORF">LCGC14_1250550</name>
</gene>
<dbReference type="InterPro" id="IPR027434">
    <property type="entry name" value="Homing_endonucl"/>
</dbReference>
<protein>
    <recommendedName>
        <fullName evidence="3">Homing endonuclease LAGLIDADG domain-containing protein</fullName>
    </recommendedName>
</protein>
<evidence type="ECO:0000256" key="1">
    <source>
        <dbReference type="SAM" id="Coils"/>
    </source>
</evidence>
<name>A0A0F9LPX0_9ZZZZ</name>
<reference evidence="2" key="1">
    <citation type="journal article" date="2015" name="Nature">
        <title>Complex archaea that bridge the gap between prokaryotes and eukaryotes.</title>
        <authorList>
            <person name="Spang A."/>
            <person name="Saw J.H."/>
            <person name="Jorgensen S.L."/>
            <person name="Zaremba-Niedzwiedzka K."/>
            <person name="Martijn J."/>
            <person name="Lind A.E."/>
            <person name="van Eijk R."/>
            <person name="Schleper C."/>
            <person name="Guy L."/>
            <person name="Ettema T.J."/>
        </authorList>
    </citation>
    <scope>NUCLEOTIDE SEQUENCE</scope>
</reference>
<evidence type="ECO:0000313" key="2">
    <source>
        <dbReference type="EMBL" id="KKM89251.1"/>
    </source>
</evidence>
<feature type="coiled-coil region" evidence="1">
    <location>
        <begin position="451"/>
        <end position="478"/>
    </location>
</feature>
<dbReference type="EMBL" id="LAZR01006848">
    <property type="protein sequence ID" value="KKM89251.1"/>
    <property type="molecule type" value="Genomic_DNA"/>
</dbReference>
<sequence>MYFTYNYEKSILFIIMSKDNKGMNEKEDPAKQFLTTIRIYYENKFGNISNEKFANEINITKGIFDRYMYRDSPIFDSLKGSALEKIVRNIFDKISAGTSWIDETVIIDILSKYIEDEKNYIQENNLKRTPIDNQILELINRKYKEEDTCYSTLDFIKDLLYELNIHHYELSIFFGKDERYLDDIKQRIRKQNHQKSNPNFKFSLENLKILENNLINKYGEQACAAIYFIEQYRTMNEDLKEYSGQQYHFHHPNLNGHYFQIIDTKEKAYWLGFLCADGYISKTRYGRLGIGLSVKDKIHLIKFCKAIGMEPSNVKEKDEILNYKGKLVKYRIVYIDFWCKPMYEELIEQDFKSFPKLISYDLYLSWLLGLYDGDGFQGKTMVCSEHKEILEQIKTSFNIKYEVREYYFNGESYIRNYGDITEIVDYNTKVNSSLRFLYILTLGARLFNKLMRNFNNSLERKRNTFSELNESLEKLIEEVVSEDILQELINNNQKNELIEKLSTTEYALDKLIDDWNLKRDWNVK</sequence>
<dbReference type="SUPFAM" id="SSF55608">
    <property type="entry name" value="Homing endonucleases"/>
    <property type="match status" value="1"/>
</dbReference>
<accession>A0A0F9LPX0</accession>
<organism evidence="2">
    <name type="scientific">marine sediment metagenome</name>
    <dbReference type="NCBI Taxonomy" id="412755"/>
    <lineage>
        <taxon>unclassified sequences</taxon>
        <taxon>metagenomes</taxon>
        <taxon>ecological metagenomes</taxon>
    </lineage>
</organism>
<keyword evidence="1" id="KW-0175">Coiled coil</keyword>